<dbReference type="CDD" id="cd17321">
    <property type="entry name" value="MFS_MMR_MDR_like"/>
    <property type="match status" value="1"/>
</dbReference>
<feature type="transmembrane region" description="Helical" evidence="5">
    <location>
        <begin position="172"/>
        <end position="191"/>
    </location>
</feature>
<evidence type="ECO:0000313" key="7">
    <source>
        <dbReference type="EMBL" id="MBR7825216.1"/>
    </source>
</evidence>
<accession>A0A941E4X3</accession>
<feature type="transmembrane region" description="Helical" evidence="5">
    <location>
        <begin position="79"/>
        <end position="98"/>
    </location>
</feature>
<dbReference type="Gene3D" id="1.20.1720.10">
    <property type="entry name" value="Multidrug resistance protein D"/>
    <property type="match status" value="2"/>
</dbReference>
<feature type="domain" description="Major facilitator superfamily (MFS) profile" evidence="6">
    <location>
        <begin position="13"/>
        <end position="472"/>
    </location>
</feature>
<dbReference type="Proteomes" id="UP000676325">
    <property type="component" value="Unassembled WGS sequence"/>
</dbReference>
<comment type="caution">
    <text evidence="7">The sequence shown here is derived from an EMBL/GenBank/DDBJ whole genome shotgun (WGS) entry which is preliminary data.</text>
</comment>
<feature type="transmembrane region" description="Helical" evidence="5">
    <location>
        <begin position="48"/>
        <end position="67"/>
    </location>
</feature>
<evidence type="ECO:0000256" key="5">
    <source>
        <dbReference type="SAM" id="Phobius"/>
    </source>
</evidence>
<dbReference type="PANTHER" id="PTHR42718">
    <property type="entry name" value="MAJOR FACILITATOR SUPERFAMILY MULTIDRUG TRANSPORTER MFSC"/>
    <property type="match status" value="1"/>
</dbReference>
<evidence type="ECO:0000313" key="8">
    <source>
        <dbReference type="Proteomes" id="UP000676325"/>
    </source>
</evidence>
<feature type="transmembrane region" description="Helical" evidence="5">
    <location>
        <begin position="339"/>
        <end position="358"/>
    </location>
</feature>
<feature type="transmembrane region" description="Helical" evidence="5">
    <location>
        <begin position="414"/>
        <end position="432"/>
    </location>
</feature>
<dbReference type="EMBL" id="JAGSOH010000004">
    <property type="protein sequence ID" value="MBR7825216.1"/>
    <property type="molecule type" value="Genomic_DNA"/>
</dbReference>
<sequence length="494" mass="51015">MTTTTENPRKWLGLSALLAATLMDLLDATVLNIAGPAIHRSLGGSTAALQWFSAAYTLALAAGLLVGGRLGDMYGRRRMLLGAAIGFTAASMACAFAWSPTSLITARAIQGVIAAMMVPQCFGLLKELFPGKELSKAFAIFGPAIGLSTILGPVVAGALVNANLFGTGWRSVFLINLLLGGYTLIVGRRVLPDVVPSARGARLDAAGALLGGAGMTMLIYPLIEGRESGWPAWCFALMIGSVPVFALFALRQRALGRRDGSPLIDLGVFRNRSYTSGLVFILSFFGVVVGFSLAFGLFLQLGLGYSAMHASVTSLSMAVGAFIGSALSSTVGAGLGRRIIHIGLAVMAVGTVGFLLVLDQAGAGVTGWDMAAPLVVYGLGMGAIFVPLFDLVLGDVQTPQIGSASGVLECVQQFGAALGVAVLGTVFFNAFGSHGYADPSPAVHAAKLICEIALGLTAVSFLLVFLLPKHGAAEHVPQDAAERDEVQQAELASV</sequence>
<feature type="transmembrane region" description="Helical" evidence="5">
    <location>
        <begin position="278"/>
        <end position="301"/>
    </location>
</feature>
<keyword evidence="2 5" id="KW-0812">Transmembrane</keyword>
<dbReference type="GO" id="GO:0005886">
    <property type="term" value="C:plasma membrane"/>
    <property type="evidence" value="ECO:0007669"/>
    <property type="project" value="UniProtKB-SubCell"/>
</dbReference>
<proteinExistence type="predicted"/>
<feature type="transmembrane region" description="Helical" evidence="5">
    <location>
        <begin position="370"/>
        <end position="393"/>
    </location>
</feature>
<name>A0A941E4X3_9ACTN</name>
<protein>
    <submittedName>
        <fullName evidence="7">MFS transporter</fullName>
    </submittedName>
</protein>
<keyword evidence="4 5" id="KW-0472">Membrane</keyword>
<feature type="transmembrane region" description="Helical" evidence="5">
    <location>
        <begin position="137"/>
        <end position="160"/>
    </location>
</feature>
<dbReference type="PANTHER" id="PTHR42718:SF39">
    <property type="entry name" value="ACTINORHODIN TRANSPORTER-RELATED"/>
    <property type="match status" value="1"/>
</dbReference>
<evidence type="ECO:0000256" key="1">
    <source>
        <dbReference type="ARBA" id="ARBA00004651"/>
    </source>
</evidence>
<dbReference type="InterPro" id="IPR011701">
    <property type="entry name" value="MFS"/>
</dbReference>
<comment type="subcellular location">
    <subcellularLocation>
        <location evidence="1">Cell membrane</location>
        <topology evidence="1">Multi-pass membrane protein</topology>
    </subcellularLocation>
</comment>
<evidence type="ECO:0000256" key="3">
    <source>
        <dbReference type="ARBA" id="ARBA00022989"/>
    </source>
</evidence>
<dbReference type="AlphaFoldDB" id="A0A941E4X3"/>
<feature type="transmembrane region" description="Helical" evidence="5">
    <location>
        <begin position="444"/>
        <end position="467"/>
    </location>
</feature>
<feature type="transmembrane region" description="Helical" evidence="5">
    <location>
        <begin position="203"/>
        <end position="223"/>
    </location>
</feature>
<dbReference type="InterPro" id="IPR036259">
    <property type="entry name" value="MFS_trans_sf"/>
</dbReference>
<evidence type="ECO:0000259" key="6">
    <source>
        <dbReference type="PROSITE" id="PS50850"/>
    </source>
</evidence>
<dbReference type="SUPFAM" id="SSF103473">
    <property type="entry name" value="MFS general substrate transporter"/>
    <property type="match status" value="1"/>
</dbReference>
<keyword evidence="8" id="KW-1185">Reference proteome</keyword>
<evidence type="ECO:0000256" key="2">
    <source>
        <dbReference type="ARBA" id="ARBA00022692"/>
    </source>
</evidence>
<dbReference type="InterPro" id="IPR020846">
    <property type="entry name" value="MFS_dom"/>
</dbReference>
<gene>
    <name evidence="7" type="ORF">KDK95_02780</name>
</gene>
<feature type="transmembrane region" description="Helical" evidence="5">
    <location>
        <begin position="104"/>
        <end position="125"/>
    </location>
</feature>
<organism evidence="7 8">
    <name type="scientific">Actinospica acidithermotolerans</name>
    <dbReference type="NCBI Taxonomy" id="2828514"/>
    <lineage>
        <taxon>Bacteria</taxon>
        <taxon>Bacillati</taxon>
        <taxon>Actinomycetota</taxon>
        <taxon>Actinomycetes</taxon>
        <taxon>Catenulisporales</taxon>
        <taxon>Actinospicaceae</taxon>
        <taxon>Actinospica</taxon>
    </lineage>
</organism>
<dbReference type="RefSeq" id="WP_212516374.1">
    <property type="nucleotide sequence ID" value="NZ_JAGSOH010000004.1"/>
</dbReference>
<reference evidence="7" key="1">
    <citation type="submission" date="2021-04" db="EMBL/GenBank/DDBJ databases">
        <title>Genome based classification of Actinospica acidithermotolerans sp. nov., an actinobacterium isolated from an Indonesian hot spring.</title>
        <authorList>
            <person name="Kusuma A.B."/>
            <person name="Putra K.E."/>
            <person name="Nafisah S."/>
            <person name="Loh J."/>
            <person name="Nouioui I."/>
            <person name="Goodfellow M."/>
        </authorList>
    </citation>
    <scope>NUCLEOTIDE SEQUENCE</scope>
    <source>
        <strain evidence="7">MGRD01-02</strain>
    </source>
</reference>
<evidence type="ECO:0000256" key="4">
    <source>
        <dbReference type="ARBA" id="ARBA00023136"/>
    </source>
</evidence>
<feature type="transmembrane region" description="Helical" evidence="5">
    <location>
        <begin position="307"/>
        <end position="327"/>
    </location>
</feature>
<dbReference type="Pfam" id="PF07690">
    <property type="entry name" value="MFS_1"/>
    <property type="match status" value="1"/>
</dbReference>
<keyword evidence="3 5" id="KW-1133">Transmembrane helix</keyword>
<dbReference type="GO" id="GO:0022857">
    <property type="term" value="F:transmembrane transporter activity"/>
    <property type="evidence" value="ECO:0007669"/>
    <property type="project" value="InterPro"/>
</dbReference>
<dbReference type="PROSITE" id="PS50850">
    <property type="entry name" value="MFS"/>
    <property type="match status" value="1"/>
</dbReference>
<feature type="transmembrane region" description="Helical" evidence="5">
    <location>
        <begin position="229"/>
        <end position="250"/>
    </location>
</feature>